<evidence type="ECO:0000313" key="2">
    <source>
        <dbReference type="EMBL" id="RUO76463.1"/>
    </source>
</evidence>
<dbReference type="EMBL" id="PIQG01000004">
    <property type="protein sequence ID" value="RUO76463.1"/>
    <property type="molecule type" value="Genomic_DNA"/>
</dbReference>
<keyword evidence="1" id="KW-0472">Membrane</keyword>
<dbReference type="Pfam" id="PF04247">
    <property type="entry name" value="SirB"/>
    <property type="match status" value="1"/>
</dbReference>
<evidence type="ECO:0000256" key="1">
    <source>
        <dbReference type="SAM" id="Phobius"/>
    </source>
</evidence>
<dbReference type="InterPro" id="IPR007360">
    <property type="entry name" value="SirB"/>
</dbReference>
<keyword evidence="3" id="KW-1185">Reference proteome</keyword>
<reference evidence="2 3" key="1">
    <citation type="journal article" date="2011" name="Front. Microbiol.">
        <title>Genomic signatures of strain selection and enhancement in Bacillus atrophaeus var. globigii, a historical biowarfare simulant.</title>
        <authorList>
            <person name="Gibbons H.S."/>
            <person name="Broomall S.M."/>
            <person name="McNew L.A."/>
            <person name="Daligault H."/>
            <person name="Chapman C."/>
            <person name="Bruce D."/>
            <person name="Karavis M."/>
            <person name="Krepps M."/>
            <person name="McGregor P.A."/>
            <person name="Hong C."/>
            <person name="Park K.H."/>
            <person name="Akmal A."/>
            <person name="Feldman A."/>
            <person name="Lin J.S."/>
            <person name="Chang W.E."/>
            <person name="Higgs B.W."/>
            <person name="Demirev P."/>
            <person name="Lindquist J."/>
            <person name="Liem A."/>
            <person name="Fochler E."/>
            <person name="Read T.D."/>
            <person name="Tapia R."/>
            <person name="Johnson S."/>
            <person name="Bishop-Lilly K.A."/>
            <person name="Detter C."/>
            <person name="Han C."/>
            <person name="Sozhamannan S."/>
            <person name="Rosenzweig C.N."/>
            <person name="Skowronski E.W."/>
        </authorList>
    </citation>
    <scope>NUCLEOTIDE SEQUENCE [LARGE SCALE GENOMIC DNA]</scope>
    <source>
        <strain evidence="2 3">PIT1</strain>
    </source>
</reference>
<comment type="caution">
    <text evidence="2">The sequence shown here is derived from an EMBL/GenBank/DDBJ whole genome shotgun (WGS) entry which is preliminary data.</text>
</comment>
<feature type="transmembrane region" description="Helical" evidence="1">
    <location>
        <begin position="46"/>
        <end position="65"/>
    </location>
</feature>
<dbReference type="Proteomes" id="UP000288279">
    <property type="component" value="Unassembled WGS sequence"/>
</dbReference>
<feature type="transmembrane region" description="Helical" evidence="1">
    <location>
        <begin position="71"/>
        <end position="88"/>
    </location>
</feature>
<dbReference type="PANTHER" id="PTHR39594:SF1">
    <property type="entry name" value="PROTEIN YCHQ"/>
    <property type="match status" value="1"/>
</dbReference>
<accession>A0A432ZEU8</accession>
<name>A0A432ZEU8_9GAMM</name>
<keyword evidence="1" id="KW-0812">Transmembrane</keyword>
<proteinExistence type="predicted"/>
<dbReference type="RefSeq" id="WP_126828212.1">
    <property type="nucleotide sequence ID" value="NZ_PIQG01000004.1"/>
</dbReference>
<gene>
    <name evidence="2" type="ORF">CWI83_08875</name>
</gene>
<feature type="transmembrane region" description="Helical" evidence="1">
    <location>
        <begin position="100"/>
        <end position="118"/>
    </location>
</feature>
<sequence length="123" mass="13941">MDYILLKQAHIVLAVTTLLSFIIRGYWMITDSSLLQHRWVKTIPHIIDTLLLSSALALMVMAGFYPWVFDWVAAKILLLLLYIVFGTIALKRGKTKSQRIVAFIAALICIGLIFKSALSKFML</sequence>
<protein>
    <submittedName>
        <fullName evidence="2">Invasion protein</fullName>
    </submittedName>
</protein>
<dbReference type="AlphaFoldDB" id="A0A432ZEU8"/>
<dbReference type="PIRSF" id="PIRSF005610">
    <property type="entry name" value="SirB"/>
    <property type="match status" value="1"/>
</dbReference>
<dbReference type="PANTHER" id="PTHR39594">
    <property type="entry name" value="PROTEIN YCHQ"/>
    <property type="match status" value="1"/>
</dbReference>
<organism evidence="2 3">
    <name type="scientific">Pseudidiomarina taiwanensis</name>
    <dbReference type="NCBI Taxonomy" id="337250"/>
    <lineage>
        <taxon>Bacteria</taxon>
        <taxon>Pseudomonadati</taxon>
        <taxon>Pseudomonadota</taxon>
        <taxon>Gammaproteobacteria</taxon>
        <taxon>Alteromonadales</taxon>
        <taxon>Idiomarinaceae</taxon>
        <taxon>Pseudidiomarina</taxon>
    </lineage>
</organism>
<dbReference type="GO" id="GO:0005886">
    <property type="term" value="C:plasma membrane"/>
    <property type="evidence" value="ECO:0007669"/>
    <property type="project" value="TreeGrafter"/>
</dbReference>
<keyword evidence="1" id="KW-1133">Transmembrane helix</keyword>
<evidence type="ECO:0000313" key="3">
    <source>
        <dbReference type="Proteomes" id="UP000288279"/>
    </source>
</evidence>
<feature type="transmembrane region" description="Helical" evidence="1">
    <location>
        <begin position="6"/>
        <end position="26"/>
    </location>
</feature>
<dbReference type="OrthoDB" id="5588650at2"/>